<protein>
    <submittedName>
        <fullName evidence="2">Uncharacterized protein</fullName>
    </submittedName>
</protein>
<comment type="caution">
    <text evidence="2">The sequence shown here is derived from an EMBL/GenBank/DDBJ whole genome shotgun (WGS) entry which is preliminary data.</text>
</comment>
<reference evidence="2" key="1">
    <citation type="submission" date="2021-03" db="EMBL/GenBank/DDBJ databases">
        <title>Revisited historic fungal species revealed as producer of novel bioactive compounds through whole genome sequencing and comparative genomics.</title>
        <authorList>
            <person name="Vignolle G.A."/>
            <person name="Hochenegger N."/>
            <person name="Mach R.L."/>
            <person name="Mach-Aigner A.R."/>
            <person name="Javad Rahimi M."/>
            <person name="Salim K.A."/>
            <person name="Chan C.M."/>
            <person name="Lim L.B.L."/>
            <person name="Cai F."/>
            <person name="Druzhinina I.S."/>
            <person name="U'Ren J.M."/>
            <person name="Derntl C."/>
        </authorList>
    </citation>
    <scope>NUCLEOTIDE SEQUENCE</scope>
    <source>
        <strain evidence="2">TUCIM 5799</strain>
    </source>
</reference>
<organism evidence="2 3">
    <name type="scientific">Neoarthrinium moseri</name>
    <dbReference type="NCBI Taxonomy" id="1658444"/>
    <lineage>
        <taxon>Eukaryota</taxon>
        <taxon>Fungi</taxon>
        <taxon>Dikarya</taxon>
        <taxon>Ascomycota</taxon>
        <taxon>Pezizomycotina</taxon>
        <taxon>Sordariomycetes</taxon>
        <taxon>Xylariomycetidae</taxon>
        <taxon>Amphisphaeriales</taxon>
        <taxon>Apiosporaceae</taxon>
        <taxon>Neoarthrinium</taxon>
    </lineage>
</organism>
<accession>A0A9P9WSY3</accession>
<name>A0A9P9WSY3_9PEZI</name>
<dbReference type="Proteomes" id="UP000829685">
    <property type="component" value="Unassembled WGS sequence"/>
</dbReference>
<evidence type="ECO:0000313" key="2">
    <source>
        <dbReference type="EMBL" id="KAI1878748.1"/>
    </source>
</evidence>
<proteinExistence type="predicted"/>
<evidence type="ECO:0000256" key="1">
    <source>
        <dbReference type="SAM" id="MobiDB-lite"/>
    </source>
</evidence>
<feature type="region of interest" description="Disordered" evidence="1">
    <location>
        <begin position="1"/>
        <end position="30"/>
    </location>
</feature>
<sequence>MPVIEDTALASSPVARKSEDEKASQHGVAMELSRELTSAGQNYFGQTVGRSPSRYGSTYNGIGAIGSPGGETPPVARNCLNVLREEPARVKNGAVAIPPRRATSDRWGWLQRQMARTARKISPGSPTAPTLQKPAEESAWRIGVSAQNG</sequence>
<dbReference type="AlphaFoldDB" id="A0A9P9WSY3"/>
<gene>
    <name evidence="2" type="ORF">JX265_002925</name>
</gene>
<feature type="region of interest" description="Disordered" evidence="1">
    <location>
        <begin position="117"/>
        <end position="149"/>
    </location>
</feature>
<keyword evidence="3" id="KW-1185">Reference proteome</keyword>
<dbReference type="EMBL" id="JAFIMR010000005">
    <property type="protein sequence ID" value="KAI1878748.1"/>
    <property type="molecule type" value="Genomic_DNA"/>
</dbReference>
<evidence type="ECO:0000313" key="3">
    <source>
        <dbReference type="Proteomes" id="UP000829685"/>
    </source>
</evidence>